<dbReference type="PANTHER" id="PTHR22600">
    <property type="entry name" value="BETA-HEXOSAMINIDASE"/>
    <property type="match status" value="1"/>
</dbReference>
<gene>
    <name evidence="12" type="ORF">AWJ20_111</name>
</gene>
<reference evidence="12 13" key="1">
    <citation type="submission" date="2016-02" db="EMBL/GenBank/DDBJ databases">
        <title>Complete genome sequence and transcriptome regulation of the pentose utilising yeast Sugiyamaella lignohabitans.</title>
        <authorList>
            <person name="Bellasio M."/>
            <person name="Peymann A."/>
            <person name="Valli M."/>
            <person name="Sipitzky M."/>
            <person name="Graf A."/>
            <person name="Sauer M."/>
            <person name="Marx H."/>
            <person name="Mattanovich D."/>
        </authorList>
    </citation>
    <scope>NUCLEOTIDE SEQUENCE [LARGE SCALE GENOMIC DNA]</scope>
    <source>
        <strain evidence="12 13">CBS 10342</strain>
    </source>
</reference>
<comment type="catalytic activity">
    <reaction evidence="1 7">
        <text>Hydrolysis of terminal non-reducing N-acetyl-D-hexosamine residues in N-acetyl-beta-D-hexosaminides.</text>
        <dbReference type="EC" id="3.2.1.52"/>
    </reaction>
</comment>
<dbReference type="Proteomes" id="UP000189580">
    <property type="component" value="Chromosome a"/>
</dbReference>
<protein>
    <recommendedName>
        <fullName evidence="7">Beta-hexosaminidase</fullName>
        <ecNumber evidence="7">3.2.1.52</ecNumber>
    </recommendedName>
</protein>
<dbReference type="EMBL" id="CP014501">
    <property type="protein sequence ID" value="ANB11885.1"/>
    <property type="molecule type" value="Genomic_DNA"/>
</dbReference>
<evidence type="ECO:0000256" key="6">
    <source>
        <dbReference type="ARBA" id="ARBA00023295"/>
    </source>
</evidence>
<feature type="domain" description="Glycoside hydrolase family 20 catalytic" evidence="10">
    <location>
        <begin position="199"/>
        <end position="560"/>
    </location>
</feature>
<feature type="domain" description="Beta-hexosaminidase eukaryotic type N-terminal" evidence="11">
    <location>
        <begin position="26"/>
        <end position="176"/>
    </location>
</feature>
<dbReference type="PRINTS" id="PR00738">
    <property type="entry name" value="GLHYDRLASE20"/>
</dbReference>
<dbReference type="Gene3D" id="3.30.379.10">
    <property type="entry name" value="Chitobiase/beta-hexosaminidase domain 2-like"/>
    <property type="match status" value="1"/>
</dbReference>
<keyword evidence="13" id="KW-1185">Reference proteome</keyword>
<dbReference type="PANTHER" id="PTHR22600:SF26">
    <property type="entry name" value="BETA-N-ACETYLHEXOSAMINIDASE"/>
    <property type="match status" value="1"/>
</dbReference>
<dbReference type="InterPro" id="IPR029018">
    <property type="entry name" value="Hex-like_dom2"/>
</dbReference>
<dbReference type="InterPro" id="IPR017853">
    <property type="entry name" value="GH"/>
</dbReference>
<dbReference type="SUPFAM" id="SSF51445">
    <property type="entry name" value="(Trans)glycosidases"/>
    <property type="match status" value="1"/>
</dbReference>
<dbReference type="InterPro" id="IPR025705">
    <property type="entry name" value="Beta_hexosaminidase_sua/sub"/>
</dbReference>
<evidence type="ECO:0000256" key="2">
    <source>
        <dbReference type="ARBA" id="ARBA00006285"/>
    </source>
</evidence>
<dbReference type="GO" id="GO:0005975">
    <property type="term" value="P:carbohydrate metabolic process"/>
    <property type="evidence" value="ECO:0007669"/>
    <property type="project" value="InterPro"/>
</dbReference>
<dbReference type="GO" id="GO:0016020">
    <property type="term" value="C:membrane"/>
    <property type="evidence" value="ECO:0007669"/>
    <property type="project" value="TreeGrafter"/>
</dbReference>
<feature type="active site" description="Proton donor" evidence="8">
    <location>
        <position position="363"/>
    </location>
</feature>
<dbReference type="RefSeq" id="XP_018734362.1">
    <property type="nucleotide sequence ID" value="XM_018877964.1"/>
</dbReference>
<evidence type="ECO:0000256" key="5">
    <source>
        <dbReference type="ARBA" id="ARBA00023180"/>
    </source>
</evidence>
<evidence type="ECO:0000259" key="11">
    <source>
        <dbReference type="Pfam" id="PF14845"/>
    </source>
</evidence>
<evidence type="ECO:0000259" key="10">
    <source>
        <dbReference type="Pfam" id="PF00728"/>
    </source>
</evidence>
<organism evidence="12 13">
    <name type="scientific">Sugiyamaella lignohabitans</name>
    <dbReference type="NCBI Taxonomy" id="796027"/>
    <lineage>
        <taxon>Eukaryota</taxon>
        <taxon>Fungi</taxon>
        <taxon>Dikarya</taxon>
        <taxon>Ascomycota</taxon>
        <taxon>Saccharomycotina</taxon>
        <taxon>Dipodascomycetes</taxon>
        <taxon>Dipodascales</taxon>
        <taxon>Trichomonascaceae</taxon>
        <taxon>Sugiyamaella</taxon>
    </lineage>
</organism>
<dbReference type="OrthoDB" id="428480at2759"/>
<dbReference type="InterPro" id="IPR029019">
    <property type="entry name" value="HEX_eukaryotic_N"/>
</dbReference>
<dbReference type="Pfam" id="PF14845">
    <property type="entry name" value="Glycohydro_20b2"/>
    <property type="match status" value="1"/>
</dbReference>
<proteinExistence type="inferred from homology"/>
<dbReference type="GO" id="GO:0016231">
    <property type="term" value="F:beta-N-acetylglucosaminidase activity"/>
    <property type="evidence" value="ECO:0007669"/>
    <property type="project" value="TreeGrafter"/>
</dbReference>
<evidence type="ECO:0000256" key="4">
    <source>
        <dbReference type="ARBA" id="ARBA00022801"/>
    </source>
</evidence>
<evidence type="ECO:0000313" key="13">
    <source>
        <dbReference type="Proteomes" id="UP000189580"/>
    </source>
</evidence>
<evidence type="ECO:0000256" key="1">
    <source>
        <dbReference type="ARBA" id="ARBA00001231"/>
    </source>
</evidence>
<dbReference type="GO" id="GO:0030203">
    <property type="term" value="P:glycosaminoglycan metabolic process"/>
    <property type="evidence" value="ECO:0007669"/>
    <property type="project" value="TreeGrafter"/>
</dbReference>
<dbReference type="FunFam" id="3.20.20.80:FF:000063">
    <property type="entry name" value="Beta-hexosaminidase"/>
    <property type="match status" value="1"/>
</dbReference>
<keyword evidence="4 7" id="KW-0378">Hydrolase</keyword>
<feature type="chain" id="PRO_5007884755" description="Beta-hexosaminidase" evidence="9">
    <location>
        <begin position="22"/>
        <end position="617"/>
    </location>
</feature>
<evidence type="ECO:0000313" key="12">
    <source>
        <dbReference type="EMBL" id="ANB11885.1"/>
    </source>
</evidence>
<name>A0A167CMF6_9ASCO</name>
<evidence type="ECO:0000256" key="7">
    <source>
        <dbReference type="PIRNR" id="PIRNR001093"/>
    </source>
</evidence>
<keyword evidence="5" id="KW-0325">Glycoprotein</keyword>
<sequence>MKLSLLNSLSIALYAFGTASAVTVNPLPAPRQINWGNTGPKQVAQYLTLSNNGPYNQILHDAFSRCMDNMNLKWTPAATEAPIPSFAPFPTGIPTVADSGSGPVTGAIPNAKRSQVQMNSPMIIGVKLQINDYNADLQYGVDESYNITITQSSQMIEISAVTVWGALNAFKTLQQIIIGGPSNTLIIEQPVTIVDAPLYPHRGIMVDTGRNFVSSKKVLEQIDIMSLSKMNVLHWHLDDSQSWPIQLNTYPQMVRDAYSPSEQFSHSDVANIIAYAKARGVRVIPEVDMPGHADAGWKQVDPNAVACSNSWWSNDVWEFHTAVEPNPGQLDIMYEGTYEIVENVYKELSDMFSDNWFHVGADELQTGCYNFSALTQEYLADGHTYNELLEYWVNRTYPIFSAPKDRRVVMWEDVVLSTPQASNVPTNVVMQSWNNGTGNVKLLAQMGYDVIVSSSDFLYLDCGYGGWVTNDDRYNIQANPDPSGATDSFNYGGNGGSWCAPYKTWQRIYEFDITYGLTDEEATHVIGAEAPLWSEQVDDNVVTIKFWPRAAALAELVWSGNKDANGQNRATEMTQRILNFREWLVALGYSVTPLVPRYCSLHPHACDLNYNQSAVSP</sequence>
<evidence type="ECO:0000256" key="8">
    <source>
        <dbReference type="PIRSR" id="PIRSR001093-1"/>
    </source>
</evidence>
<dbReference type="EC" id="3.2.1.52" evidence="7"/>
<dbReference type="PIRSF" id="PIRSF001093">
    <property type="entry name" value="B-hxosamndse_ab_euk"/>
    <property type="match status" value="1"/>
</dbReference>
<dbReference type="Gene3D" id="3.20.20.80">
    <property type="entry name" value="Glycosidases"/>
    <property type="match status" value="1"/>
</dbReference>
<dbReference type="InterPro" id="IPR015883">
    <property type="entry name" value="Glyco_hydro_20_cat"/>
</dbReference>
<evidence type="ECO:0000256" key="3">
    <source>
        <dbReference type="ARBA" id="ARBA00022729"/>
    </source>
</evidence>
<dbReference type="KEGG" id="slb:AWJ20_111"/>
<comment type="similarity">
    <text evidence="2 7">Belongs to the glycosyl hydrolase 20 family.</text>
</comment>
<dbReference type="GeneID" id="30032876"/>
<keyword evidence="3 9" id="KW-0732">Signal</keyword>
<evidence type="ECO:0000256" key="9">
    <source>
        <dbReference type="SAM" id="SignalP"/>
    </source>
</evidence>
<dbReference type="AlphaFoldDB" id="A0A167CMF6"/>
<keyword evidence="6 7" id="KW-0326">Glycosidase</keyword>
<accession>A0A167CMF6</accession>
<dbReference type="SUPFAM" id="SSF55545">
    <property type="entry name" value="beta-N-acetylhexosaminidase-like domain"/>
    <property type="match status" value="1"/>
</dbReference>
<dbReference type="Pfam" id="PF00728">
    <property type="entry name" value="Glyco_hydro_20"/>
    <property type="match status" value="1"/>
</dbReference>
<feature type="signal peptide" evidence="9">
    <location>
        <begin position="1"/>
        <end position="21"/>
    </location>
</feature>